<feature type="region of interest" description="Disordered" evidence="1">
    <location>
        <begin position="1"/>
        <end position="65"/>
    </location>
</feature>
<proteinExistence type="predicted"/>
<gene>
    <name evidence="2" type="ORF">AK812_SmicGene6310</name>
</gene>
<reference evidence="2 3" key="1">
    <citation type="submission" date="2016-02" db="EMBL/GenBank/DDBJ databases">
        <title>Genome analysis of coral dinoflagellate symbionts highlights evolutionary adaptations to a symbiotic lifestyle.</title>
        <authorList>
            <person name="Aranda M."/>
            <person name="Li Y."/>
            <person name="Liew Y.J."/>
            <person name="Baumgarten S."/>
            <person name="Simakov O."/>
            <person name="Wilson M."/>
            <person name="Piel J."/>
            <person name="Ashoor H."/>
            <person name="Bougouffa S."/>
            <person name="Bajic V.B."/>
            <person name="Ryu T."/>
            <person name="Ravasi T."/>
            <person name="Bayer T."/>
            <person name="Micklem G."/>
            <person name="Kim H."/>
            <person name="Bhak J."/>
            <person name="Lajeunesse T.C."/>
            <person name="Voolstra C.R."/>
        </authorList>
    </citation>
    <scope>NUCLEOTIDE SEQUENCE [LARGE SCALE GENOMIC DNA]</scope>
    <source>
        <strain evidence="2 3">CCMP2467</strain>
    </source>
</reference>
<sequence>MPSDYRGEFDIFNEESEEEEHDPEGDTDEADESELPRANFKRAPQPYTSARPGDAAALPSEVSQAEVDEVFGPSPEFGYDPYEDYSHSEEGFFSRSANYCPCGYCTIDERFIRQEQNACSATLKIFFVRRTQPNYSVNWNGRNAYPGLICIIVVLTDAPPMADCSVLCIFPTLRLPIKSVMSLSKPARAGASAPSNGPVSFEPHNRKKLEANPAKTYVPDASLTEIFGTEVQAGRELVDEIIRVYKVPNIKNVPFFISENDQHRHICRHPLNSRRQDTVLAEYTKTEAFYEAWNLPDREDHPNLKLTAKVEKAWSHHKTEHGITARSAEYETKYRNFVQAQWPETWNSYRHFEATRFVYNALSRYSCLNDFKACAQKHCNFLESELAHDSVIFTMKEIITAFNVCAGAMSGQEQSAVIMELCCASAS</sequence>
<feature type="compositionally biased region" description="Acidic residues" evidence="1">
    <location>
        <begin position="11"/>
        <end position="33"/>
    </location>
</feature>
<comment type="caution">
    <text evidence="2">The sequence shown here is derived from an EMBL/GenBank/DDBJ whole genome shotgun (WGS) entry which is preliminary data.</text>
</comment>
<name>A0A1Q9ERD8_SYMMI</name>
<evidence type="ECO:0000313" key="2">
    <source>
        <dbReference type="EMBL" id="OLQ09989.1"/>
    </source>
</evidence>
<dbReference type="EMBL" id="LSRX01000086">
    <property type="protein sequence ID" value="OLQ09989.1"/>
    <property type="molecule type" value="Genomic_DNA"/>
</dbReference>
<keyword evidence="3" id="KW-1185">Reference proteome</keyword>
<dbReference type="Proteomes" id="UP000186817">
    <property type="component" value="Unassembled WGS sequence"/>
</dbReference>
<dbReference type="AlphaFoldDB" id="A0A1Q9ERD8"/>
<evidence type="ECO:0000313" key="3">
    <source>
        <dbReference type="Proteomes" id="UP000186817"/>
    </source>
</evidence>
<evidence type="ECO:0000256" key="1">
    <source>
        <dbReference type="SAM" id="MobiDB-lite"/>
    </source>
</evidence>
<protein>
    <submittedName>
        <fullName evidence="2">Uncharacterized protein</fullName>
    </submittedName>
</protein>
<organism evidence="2 3">
    <name type="scientific">Symbiodinium microadriaticum</name>
    <name type="common">Dinoflagellate</name>
    <name type="synonym">Zooxanthella microadriatica</name>
    <dbReference type="NCBI Taxonomy" id="2951"/>
    <lineage>
        <taxon>Eukaryota</taxon>
        <taxon>Sar</taxon>
        <taxon>Alveolata</taxon>
        <taxon>Dinophyceae</taxon>
        <taxon>Suessiales</taxon>
        <taxon>Symbiodiniaceae</taxon>
        <taxon>Symbiodinium</taxon>
    </lineage>
</organism>
<accession>A0A1Q9ERD8</accession>
<dbReference type="OrthoDB" id="406735at2759"/>